<dbReference type="Proteomes" id="UP001597475">
    <property type="component" value="Unassembled WGS sequence"/>
</dbReference>
<sequence>MRRLPPALHPHSPAEKLAWLHIHANPGEHSARQMADELGGSPRTWAQAIAALLRAGLLREDEPAAGPKPGKYTAQREAVARGQ</sequence>
<dbReference type="RefSeq" id="WP_386847167.1">
    <property type="nucleotide sequence ID" value="NZ_JBHUMK010000079.1"/>
</dbReference>
<reference evidence="3" key="1">
    <citation type="journal article" date="2019" name="Int. J. Syst. Evol. Microbiol.">
        <title>The Global Catalogue of Microorganisms (GCM) 10K type strain sequencing project: providing services to taxonomists for standard genome sequencing and annotation.</title>
        <authorList>
            <consortium name="The Broad Institute Genomics Platform"/>
            <consortium name="The Broad Institute Genome Sequencing Center for Infectious Disease"/>
            <person name="Wu L."/>
            <person name="Ma J."/>
        </authorList>
    </citation>
    <scope>NUCLEOTIDE SEQUENCE [LARGE SCALE GENOMIC DNA]</scope>
    <source>
        <strain evidence="3">KCTC 33842</strain>
    </source>
</reference>
<protein>
    <recommendedName>
        <fullName evidence="4">MarR family transcriptional regulator</fullName>
    </recommendedName>
</protein>
<keyword evidence="3" id="KW-1185">Reference proteome</keyword>
<feature type="region of interest" description="Disordered" evidence="1">
    <location>
        <begin position="60"/>
        <end position="83"/>
    </location>
</feature>
<accession>A0ABW5P6D5</accession>
<name>A0ABW5P6D5_9DEIO</name>
<dbReference type="EMBL" id="JBHUMK010000079">
    <property type="protein sequence ID" value="MFD2610770.1"/>
    <property type="molecule type" value="Genomic_DNA"/>
</dbReference>
<proteinExistence type="predicted"/>
<comment type="caution">
    <text evidence="2">The sequence shown here is derived from an EMBL/GenBank/DDBJ whole genome shotgun (WGS) entry which is preliminary data.</text>
</comment>
<evidence type="ECO:0000313" key="2">
    <source>
        <dbReference type="EMBL" id="MFD2610770.1"/>
    </source>
</evidence>
<gene>
    <name evidence="2" type="ORF">ACFSR9_15215</name>
</gene>
<evidence type="ECO:0008006" key="4">
    <source>
        <dbReference type="Google" id="ProtNLM"/>
    </source>
</evidence>
<organism evidence="2 3">
    <name type="scientific">Deinococcus taklimakanensis</name>
    <dbReference type="NCBI Taxonomy" id="536443"/>
    <lineage>
        <taxon>Bacteria</taxon>
        <taxon>Thermotogati</taxon>
        <taxon>Deinococcota</taxon>
        <taxon>Deinococci</taxon>
        <taxon>Deinococcales</taxon>
        <taxon>Deinococcaceae</taxon>
        <taxon>Deinococcus</taxon>
    </lineage>
</organism>
<evidence type="ECO:0000313" key="3">
    <source>
        <dbReference type="Proteomes" id="UP001597475"/>
    </source>
</evidence>
<evidence type="ECO:0000256" key="1">
    <source>
        <dbReference type="SAM" id="MobiDB-lite"/>
    </source>
</evidence>